<comment type="similarity">
    <text evidence="8">Belongs to the polygalacturonase-inhibiting protein family.</text>
</comment>
<keyword evidence="7" id="KW-0472">Membrane</keyword>
<dbReference type="PANTHER" id="PTHR48006">
    <property type="entry name" value="LEUCINE-RICH REPEAT-CONTAINING PROTEIN DDB_G0281931-RELATED"/>
    <property type="match status" value="1"/>
</dbReference>
<keyword evidence="6" id="KW-0677">Repeat</keyword>
<dbReference type="Proteomes" id="UP001314170">
    <property type="component" value="Unassembled WGS sequence"/>
</dbReference>
<protein>
    <submittedName>
        <fullName evidence="9">Uncharacterized protein</fullName>
    </submittedName>
</protein>
<evidence type="ECO:0000256" key="8">
    <source>
        <dbReference type="ARBA" id="ARBA00038043"/>
    </source>
</evidence>
<dbReference type="SUPFAM" id="SSF52058">
    <property type="entry name" value="L domain-like"/>
    <property type="match status" value="1"/>
</dbReference>
<gene>
    <name evidence="9" type="ORF">DCAF_LOCUS24033</name>
</gene>
<evidence type="ECO:0000256" key="5">
    <source>
        <dbReference type="ARBA" id="ARBA00022729"/>
    </source>
</evidence>
<proteinExistence type="inferred from homology"/>
<evidence type="ECO:0000256" key="2">
    <source>
        <dbReference type="ARBA" id="ARBA00004479"/>
    </source>
</evidence>
<evidence type="ECO:0000256" key="6">
    <source>
        <dbReference type="ARBA" id="ARBA00022737"/>
    </source>
</evidence>
<dbReference type="InterPro" id="IPR001611">
    <property type="entry name" value="Leu-rich_rpt"/>
</dbReference>
<keyword evidence="3" id="KW-0964">Secreted</keyword>
<dbReference type="InterPro" id="IPR032675">
    <property type="entry name" value="LRR_dom_sf"/>
</dbReference>
<comment type="caution">
    <text evidence="9">The sequence shown here is derived from an EMBL/GenBank/DDBJ whole genome shotgun (WGS) entry which is preliminary data.</text>
</comment>
<evidence type="ECO:0000256" key="7">
    <source>
        <dbReference type="ARBA" id="ARBA00023136"/>
    </source>
</evidence>
<dbReference type="Pfam" id="PF00560">
    <property type="entry name" value="LRR_1"/>
    <property type="match status" value="3"/>
</dbReference>
<keyword evidence="3" id="KW-0134">Cell wall</keyword>
<keyword evidence="4" id="KW-0433">Leucine-rich repeat</keyword>
<evidence type="ECO:0000256" key="1">
    <source>
        <dbReference type="ARBA" id="ARBA00004191"/>
    </source>
</evidence>
<dbReference type="FunFam" id="3.80.10.10:FF:000400">
    <property type="entry name" value="Nuclear pore complex protein NUP107"/>
    <property type="match status" value="1"/>
</dbReference>
<evidence type="ECO:0000256" key="4">
    <source>
        <dbReference type="ARBA" id="ARBA00022614"/>
    </source>
</evidence>
<name>A0AAV1SM29_9ROSI</name>
<evidence type="ECO:0000256" key="3">
    <source>
        <dbReference type="ARBA" id="ARBA00022512"/>
    </source>
</evidence>
<reference evidence="9 10" key="1">
    <citation type="submission" date="2024-01" db="EMBL/GenBank/DDBJ databases">
        <authorList>
            <person name="Waweru B."/>
        </authorList>
    </citation>
    <scope>NUCLEOTIDE SEQUENCE [LARGE SCALE GENOMIC DNA]</scope>
</reference>
<accession>A0AAV1SM29</accession>
<dbReference type="InterPro" id="IPR051824">
    <property type="entry name" value="LRR_Rcpt-Like_S/T_Kinase"/>
</dbReference>
<dbReference type="EMBL" id="CAWUPB010001189">
    <property type="protein sequence ID" value="CAK7351859.1"/>
    <property type="molecule type" value="Genomic_DNA"/>
</dbReference>
<organism evidence="9 10">
    <name type="scientific">Dovyalis caffra</name>
    <dbReference type="NCBI Taxonomy" id="77055"/>
    <lineage>
        <taxon>Eukaryota</taxon>
        <taxon>Viridiplantae</taxon>
        <taxon>Streptophyta</taxon>
        <taxon>Embryophyta</taxon>
        <taxon>Tracheophyta</taxon>
        <taxon>Spermatophyta</taxon>
        <taxon>Magnoliopsida</taxon>
        <taxon>eudicotyledons</taxon>
        <taxon>Gunneridae</taxon>
        <taxon>Pentapetalae</taxon>
        <taxon>rosids</taxon>
        <taxon>fabids</taxon>
        <taxon>Malpighiales</taxon>
        <taxon>Salicaceae</taxon>
        <taxon>Flacourtieae</taxon>
        <taxon>Dovyalis</taxon>
    </lineage>
</organism>
<dbReference type="PANTHER" id="PTHR48006:SF60">
    <property type="entry name" value="PROTEIN KINASE DOMAIN-CONTAINING PROTEIN"/>
    <property type="match status" value="1"/>
</dbReference>
<keyword evidence="5" id="KW-0732">Signal</keyword>
<sequence length="257" mass="28789">MTIEVTELCVTVQILRTISTKLNIKDWNTINRNSCGSAHLNHTTDFSTQNSVTCNCTFDDGAVCHVTNIRVKRFNLNGVLPEELGNLTQLLEIDLTLNYINGTIPARLGQLPNLKILSLMANRLNGPIPPEIGNITTLEELVLEDNLLGGPLPEELGKLRRLRRLVLSANNFTGTIPETFGNLRNLTESGIDGSELSGKIPEFIGNWTKIERLKVHTHEEIDFFCGLVLQENIRFEWIKFSFPYTTGHEKNGKSGFE</sequence>
<dbReference type="AlphaFoldDB" id="A0AAV1SM29"/>
<dbReference type="Gene3D" id="3.80.10.10">
    <property type="entry name" value="Ribonuclease Inhibitor"/>
    <property type="match status" value="2"/>
</dbReference>
<comment type="subcellular location">
    <subcellularLocation>
        <location evidence="2">Membrane</location>
        <topology evidence="2">Single-pass type I membrane protein</topology>
    </subcellularLocation>
    <subcellularLocation>
        <location evidence="1">Secreted</location>
        <location evidence="1">Cell wall</location>
    </subcellularLocation>
</comment>
<keyword evidence="10" id="KW-1185">Reference proteome</keyword>
<dbReference type="GO" id="GO:0016020">
    <property type="term" value="C:membrane"/>
    <property type="evidence" value="ECO:0007669"/>
    <property type="project" value="UniProtKB-SubCell"/>
</dbReference>
<evidence type="ECO:0000313" key="9">
    <source>
        <dbReference type="EMBL" id="CAK7351859.1"/>
    </source>
</evidence>
<evidence type="ECO:0000313" key="10">
    <source>
        <dbReference type="Proteomes" id="UP001314170"/>
    </source>
</evidence>